<dbReference type="RefSeq" id="WP_205143531.1">
    <property type="nucleotide sequence ID" value="NZ_JAFBDN010000007.1"/>
</dbReference>
<evidence type="ECO:0000313" key="2">
    <source>
        <dbReference type="Proteomes" id="UP001057481"/>
    </source>
</evidence>
<organism evidence="1 2">
    <name type="scientific">Periweissella beninensis</name>
    <dbReference type="NCBI Taxonomy" id="504936"/>
    <lineage>
        <taxon>Bacteria</taxon>
        <taxon>Bacillati</taxon>
        <taxon>Bacillota</taxon>
        <taxon>Bacilli</taxon>
        <taxon>Lactobacillales</taxon>
        <taxon>Lactobacillaceae</taxon>
        <taxon>Periweissella</taxon>
    </lineage>
</organism>
<dbReference type="EMBL" id="JAGMVS010000064">
    <property type="protein sequence ID" value="MCM2437514.1"/>
    <property type="molecule type" value="Genomic_DNA"/>
</dbReference>
<keyword evidence="2" id="KW-1185">Reference proteome</keyword>
<reference evidence="1" key="1">
    <citation type="submission" date="2021-04" db="EMBL/GenBank/DDBJ databases">
        <title>Taxonomic assessment of Weissella genus.</title>
        <authorList>
            <person name="Fanelli F."/>
            <person name="Chieffi D."/>
            <person name="Dell'Aquila A."/>
            <person name="Gyu-Sung C."/>
            <person name="Franz C.M.A.P."/>
            <person name="Fusco V."/>
        </authorList>
    </citation>
    <scope>NUCLEOTIDE SEQUENCE</scope>
    <source>
        <strain evidence="1">LMG 25373</strain>
    </source>
</reference>
<dbReference type="Proteomes" id="UP001057481">
    <property type="component" value="Unassembled WGS sequence"/>
</dbReference>
<accession>A0ABT0VKR1</accession>
<comment type="caution">
    <text evidence="1">The sequence shown here is derived from an EMBL/GenBank/DDBJ whole genome shotgun (WGS) entry which is preliminary data.</text>
</comment>
<name>A0ABT0VKR1_9LACO</name>
<sequence>MTVSDLPVGVLPSKSLIGYNDELKAGLANGYQFTELVDQLLLTNDANQLLTAVLQLINFDLNTKQVQFPNQYQKNDWYLLFMTRLLELHQNSNFSLASATDHQELGLFLAGSGVRARFQFELDTSYNGGAFFTEIETKRRLFYLNLAKKELFFNSHDLVELFGTELRAIISADARMTAIHVMMDFAAALSSDFAFTVDYNILTVANTYQFEFKEANLAPELLDKLFVLSAKDEIIMQNATDGYGAKLALPGNIIVNLLQNIGNDNQPFWYLTVIDANERQSWFDVLMNYDFIYQWYQTDLASLEIQANQRVFGAKPNHVEANRVQVEVLQPHYSEEG</sequence>
<evidence type="ECO:0000313" key="1">
    <source>
        <dbReference type="EMBL" id="MCM2437514.1"/>
    </source>
</evidence>
<gene>
    <name evidence="1" type="ORF">KAK10_06285</name>
</gene>
<proteinExistence type="predicted"/>
<protein>
    <submittedName>
        <fullName evidence="1">Uncharacterized protein</fullName>
    </submittedName>
</protein>